<protein>
    <recommendedName>
        <fullName evidence="4">Right handed beta helix domain-containing protein</fullName>
    </recommendedName>
</protein>
<comment type="caution">
    <text evidence="5">The sequence shown here is derived from an EMBL/GenBank/DDBJ whole genome shotgun (WGS) entry which is preliminary data.</text>
</comment>
<dbReference type="NCBIfam" id="TIGR04183">
    <property type="entry name" value="Por_Secre_tail"/>
    <property type="match status" value="1"/>
</dbReference>
<dbReference type="InterPro" id="IPR011050">
    <property type="entry name" value="Pectin_lyase_fold/virulence"/>
</dbReference>
<accession>A0A0S7YDI3</accession>
<evidence type="ECO:0000313" key="5">
    <source>
        <dbReference type="EMBL" id="KPJ72140.1"/>
    </source>
</evidence>
<dbReference type="PANTHER" id="PTHR22990:SF32">
    <property type="entry name" value="RIGHT HANDED BETA HELIX DOMAIN-CONTAINING PROTEIN"/>
    <property type="match status" value="1"/>
</dbReference>
<evidence type="ECO:0000313" key="6">
    <source>
        <dbReference type="Proteomes" id="UP000051012"/>
    </source>
</evidence>
<dbReference type="SMART" id="SM00710">
    <property type="entry name" value="PbH1"/>
    <property type="match status" value="6"/>
</dbReference>
<evidence type="ECO:0000259" key="4">
    <source>
        <dbReference type="Pfam" id="PF13229"/>
    </source>
</evidence>
<dbReference type="InterPro" id="IPR012334">
    <property type="entry name" value="Pectin_lyas_fold"/>
</dbReference>
<dbReference type="AlphaFoldDB" id="A0A0S7YDI3"/>
<dbReference type="EMBL" id="LJNI01000095">
    <property type="protein sequence ID" value="KPJ72140.1"/>
    <property type="molecule type" value="Genomic_DNA"/>
</dbReference>
<evidence type="ECO:0000256" key="1">
    <source>
        <dbReference type="ARBA" id="ARBA00004906"/>
    </source>
</evidence>
<dbReference type="Gene3D" id="2.160.20.10">
    <property type="entry name" value="Single-stranded right-handed beta-helix, Pectin lyase-like"/>
    <property type="match status" value="2"/>
</dbReference>
<gene>
    <name evidence="5" type="ORF">AMJ52_07270</name>
</gene>
<dbReference type="InterPro" id="IPR006626">
    <property type="entry name" value="PbH1"/>
</dbReference>
<keyword evidence="2" id="KW-0677">Repeat</keyword>
<feature type="domain" description="Right handed beta helix" evidence="4">
    <location>
        <begin position="106"/>
        <end position="206"/>
    </location>
</feature>
<dbReference type="Pfam" id="PF13229">
    <property type="entry name" value="Beta_helix"/>
    <property type="match status" value="1"/>
</dbReference>
<evidence type="ECO:0000256" key="2">
    <source>
        <dbReference type="ARBA" id="ARBA00022737"/>
    </source>
</evidence>
<dbReference type="GO" id="GO:0006511">
    <property type="term" value="P:ubiquitin-dependent protein catabolic process"/>
    <property type="evidence" value="ECO:0007669"/>
    <property type="project" value="TreeGrafter"/>
</dbReference>
<dbReference type="SUPFAM" id="SSF51126">
    <property type="entry name" value="Pectin lyase-like"/>
    <property type="match status" value="1"/>
</dbReference>
<dbReference type="PANTHER" id="PTHR22990">
    <property type="entry name" value="F-BOX ONLY PROTEIN"/>
    <property type="match status" value="1"/>
</dbReference>
<evidence type="ECO:0000256" key="3">
    <source>
        <dbReference type="ARBA" id="ARBA00022786"/>
    </source>
</evidence>
<keyword evidence="3" id="KW-0833">Ubl conjugation pathway</keyword>
<dbReference type="NCBIfam" id="TIGR03804">
    <property type="entry name" value="para_beta_helix"/>
    <property type="match status" value="1"/>
</dbReference>
<name>A0A0S7YDI3_UNCT6</name>
<feature type="non-terminal residue" evidence="5">
    <location>
        <position position="1"/>
    </location>
</feature>
<dbReference type="InterPro" id="IPR051550">
    <property type="entry name" value="SCF-Subunits/Alg-Epimerases"/>
</dbReference>
<sequence>PAIKITSNLIDWSTIINGFTITSIWECGIYLIIASPTISDNIIYMCSRAAIKCYNSSPIISNNIIKGCNCDWYYNYGIVTCSNSSAYIYDNLFIDNYTQPGFSGVIYCEQSSPIINHNTITSNDGISIYCCDSSSPLISNNTISQNYWYYGIECRNNSSPIIDSNTISMNRGGITCSDSANPVINYNNIIDNFEYGVLNEDSNVTVDARYNWWGDASGPYHPDSNPGGLGDSVSDYVNFTPWLDAPFGIVEHRPIPTKFTALQIYPNPFREKTDIRYVISDNSIIDLKIYDITGCLVREFRSTPDALCSTQFTWDGCDDAGNRVPSSIYFIKFSAGDYRETRKLVLLK</sequence>
<proteinExistence type="predicted"/>
<dbReference type="InterPro" id="IPR026444">
    <property type="entry name" value="Secre_tail"/>
</dbReference>
<reference evidence="5 6" key="1">
    <citation type="journal article" date="2015" name="Microbiome">
        <title>Genomic resolution of linkages in carbon, nitrogen, and sulfur cycling among widespread estuary sediment bacteria.</title>
        <authorList>
            <person name="Baker B.J."/>
            <person name="Lazar C.S."/>
            <person name="Teske A.P."/>
            <person name="Dick G.J."/>
        </authorList>
    </citation>
    <scope>NUCLEOTIDE SEQUENCE [LARGE SCALE GENOMIC DNA]</scope>
    <source>
        <strain evidence="5">DG_78</strain>
    </source>
</reference>
<comment type="pathway">
    <text evidence="1">Protein modification; protein ubiquitination.</text>
</comment>
<dbReference type="Gene3D" id="2.60.40.4070">
    <property type="match status" value="1"/>
</dbReference>
<dbReference type="InterPro" id="IPR022441">
    <property type="entry name" value="Para_beta_helix_rpt-2"/>
</dbReference>
<organism evidence="5 6">
    <name type="scientific">candidate division TA06 bacterium DG_78</name>
    <dbReference type="NCBI Taxonomy" id="1703772"/>
    <lineage>
        <taxon>Bacteria</taxon>
        <taxon>Bacteria division TA06</taxon>
    </lineage>
</organism>
<dbReference type="InterPro" id="IPR039448">
    <property type="entry name" value="Beta_helix"/>
</dbReference>
<dbReference type="Proteomes" id="UP000051012">
    <property type="component" value="Unassembled WGS sequence"/>
</dbReference>